<dbReference type="RefSeq" id="WP_015185041.1">
    <property type="nucleotide sequence ID" value="NC_019738.1"/>
</dbReference>
<dbReference type="AlphaFoldDB" id="K9WL41"/>
<dbReference type="HOGENOM" id="CLU_057664_0_0_3"/>
<dbReference type="GO" id="GO:0005840">
    <property type="term" value="C:ribosome"/>
    <property type="evidence" value="ECO:0007669"/>
    <property type="project" value="UniProtKB-KW"/>
</dbReference>
<evidence type="ECO:0000256" key="1">
    <source>
        <dbReference type="SAM" id="Phobius"/>
    </source>
</evidence>
<keyword evidence="3" id="KW-0689">Ribosomal protein</keyword>
<keyword evidence="3" id="KW-0808">Transferase</keyword>
<dbReference type="Gene3D" id="3.40.50.150">
    <property type="entry name" value="Vaccinia Virus protein VP39"/>
    <property type="match status" value="1"/>
</dbReference>
<keyword evidence="3" id="KW-0687">Ribonucleoprotein</keyword>
<dbReference type="InterPro" id="IPR013217">
    <property type="entry name" value="Methyltransf_12"/>
</dbReference>
<dbReference type="Proteomes" id="UP000010471">
    <property type="component" value="Chromosome"/>
</dbReference>
<dbReference type="STRING" id="1173027.Mic7113_5259"/>
<keyword evidence="4" id="KW-1185">Reference proteome</keyword>
<feature type="transmembrane region" description="Helical" evidence="1">
    <location>
        <begin position="184"/>
        <end position="205"/>
    </location>
</feature>
<reference evidence="3 4" key="1">
    <citation type="submission" date="2012-06" db="EMBL/GenBank/DDBJ databases">
        <title>Finished chromosome of genome of Microcoleus sp. PCC 7113.</title>
        <authorList>
            <consortium name="US DOE Joint Genome Institute"/>
            <person name="Gugger M."/>
            <person name="Coursin T."/>
            <person name="Rippka R."/>
            <person name="Tandeau De Marsac N."/>
            <person name="Huntemann M."/>
            <person name="Wei C.-L."/>
            <person name="Han J."/>
            <person name="Detter J.C."/>
            <person name="Han C."/>
            <person name="Tapia R."/>
            <person name="Chen A."/>
            <person name="Kyrpides N."/>
            <person name="Mavromatis K."/>
            <person name="Markowitz V."/>
            <person name="Szeto E."/>
            <person name="Ivanova N."/>
            <person name="Pagani I."/>
            <person name="Pati A."/>
            <person name="Goodwin L."/>
            <person name="Nordberg H.P."/>
            <person name="Cantor M.N."/>
            <person name="Hua S.X."/>
            <person name="Woyke T."/>
            <person name="Kerfeld C.A."/>
        </authorList>
    </citation>
    <scope>NUCLEOTIDE SEQUENCE [LARGE SCALE GENOMIC DNA]</scope>
    <source>
        <strain evidence="3 4">PCC 7113</strain>
    </source>
</reference>
<gene>
    <name evidence="3" type="ORF">Mic7113_5259</name>
</gene>
<dbReference type="OrthoDB" id="9772751at2"/>
<accession>K9WL41</accession>
<evidence type="ECO:0000313" key="3">
    <source>
        <dbReference type="EMBL" id="AFZ20908.1"/>
    </source>
</evidence>
<dbReference type="SUPFAM" id="SSF53335">
    <property type="entry name" value="S-adenosyl-L-methionine-dependent methyltransferases"/>
    <property type="match status" value="1"/>
</dbReference>
<evidence type="ECO:0000259" key="2">
    <source>
        <dbReference type="Pfam" id="PF08242"/>
    </source>
</evidence>
<organism evidence="3 4">
    <name type="scientific">Allocoleopsis franciscana PCC 7113</name>
    <dbReference type="NCBI Taxonomy" id="1173027"/>
    <lineage>
        <taxon>Bacteria</taxon>
        <taxon>Bacillati</taxon>
        <taxon>Cyanobacteriota</taxon>
        <taxon>Cyanophyceae</taxon>
        <taxon>Coleofasciculales</taxon>
        <taxon>Coleofasciculaceae</taxon>
        <taxon>Allocoleopsis</taxon>
        <taxon>Allocoleopsis franciscana</taxon>
    </lineage>
</organism>
<dbReference type="PATRIC" id="fig|1173027.3.peg.5830"/>
<keyword evidence="1" id="KW-1133">Transmembrane helix</keyword>
<dbReference type="Pfam" id="PF08242">
    <property type="entry name" value="Methyltransf_12"/>
    <property type="match status" value="1"/>
</dbReference>
<dbReference type="KEGG" id="mic:Mic7113_5259"/>
<protein>
    <submittedName>
        <fullName evidence="3">Ribosomal protein L11 methylase</fullName>
    </submittedName>
</protein>
<dbReference type="CDD" id="cd02440">
    <property type="entry name" value="AdoMet_MTases"/>
    <property type="match status" value="1"/>
</dbReference>
<keyword evidence="1" id="KW-0472">Membrane</keyword>
<dbReference type="GO" id="GO:0008168">
    <property type="term" value="F:methyltransferase activity"/>
    <property type="evidence" value="ECO:0007669"/>
    <property type="project" value="UniProtKB-KW"/>
</dbReference>
<feature type="domain" description="Methyltransferase type 12" evidence="2">
    <location>
        <begin position="60"/>
        <end position="150"/>
    </location>
</feature>
<dbReference type="InterPro" id="IPR029063">
    <property type="entry name" value="SAM-dependent_MTases_sf"/>
</dbReference>
<sequence length="275" mass="31988">MEVLKTVDQAELEVKRGERFQFGKNWQRFLKILNDERIAEAEKSLQQMLEIEHLQGKRFLDIGSGSGLFSLAARRLGAKVHSFDYDPDSVACTQELKSQYFPNDSHWIIEQGSVLDTDYIKSLGEFDIVYSWGVLHHTGAMWQALENASLPVSRRGLLFVAIYNQQGWISNYWKKVKEFYNKNIGLQLITIFVHLPYLFLLRFLVRAITGRLKNERGMSIWFDMLDWLGGYPFEVAKPEEICIFYRRQGFHLLNLKTCAGKQGCNEFVFLKENAL</sequence>
<dbReference type="GO" id="GO:0032259">
    <property type="term" value="P:methylation"/>
    <property type="evidence" value="ECO:0007669"/>
    <property type="project" value="UniProtKB-KW"/>
</dbReference>
<keyword evidence="3" id="KW-0489">Methyltransferase</keyword>
<proteinExistence type="predicted"/>
<evidence type="ECO:0000313" key="4">
    <source>
        <dbReference type="Proteomes" id="UP000010471"/>
    </source>
</evidence>
<dbReference type="EMBL" id="CP003630">
    <property type="protein sequence ID" value="AFZ20908.1"/>
    <property type="molecule type" value="Genomic_DNA"/>
</dbReference>
<keyword evidence="1" id="KW-0812">Transmembrane</keyword>
<dbReference type="eggNOG" id="COG2264">
    <property type="taxonomic scope" value="Bacteria"/>
</dbReference>
<name>K9WL41_9CYAN</name>